<feature type="transmembrane region" description="Helical" evidence="6">
    <location>
        <begin position="559"/>
        <end position="581"/>
    </location>
</feature>
<keyword evidence="6" id="KW-1133">Transmembrane helix</keyword>
<feature type="transmembrane region" description="Helical" evidence="6">
    <location>
        <begin position="402"/>
        <end position="423"/>
    </location>
</feature>
<dbReference type="Gene3D" id="3.30.200.20">
    <property type="entry name" value="Phosphorylase Kinase, domain 1"/>
    <property type="match status" value="1"/>
</dbReference>
<feature type="binding site" evidence="5">
    <location>
        <position position="83"/>
    </location>
    <ligand>
        <name>ATP</name>
        <dbReference type="ChEBI" id="CHEBI:30616"/>
    </ligand>
</feature>
<dbReference type="InterPro" id="IPR011009">
    <property type="entry name" value="Kinase-like_dom_sf"/>
</dbReference>
<keyword evidence="9" id="KW-1185">Reference proteome</keyword>
<dbReference type="PROSITE" id="PS00108">
    <property type="entry name" value="PROTEIN_KINASE_ST"/>
    <property type="match status" value="1"/>
</dbReference>
<dbReference type="Proteomes" id="UP001596052">
    <property type="component" value="Unassembled WGS sequence"/>
</dbReference>
<dbReference type="InterPro" id="IPR017441">
    <property type="entry name" value="Protein_kinase_ATP_BS"/>
</dbReference>
<evidence type="ECO:0000256" key="6">
    <source>
        <dbReference type="SAM" id="Phobius"/>
    </source>
</evidence>
<evidence type="ECO:0000256" key="3">
    <source>
        <dbReference type="ARBA" id="ARBA00022777"/>
    </source>
</evidence>
<dbReference type="EMBL" id="JBHSMQ010000002">
    <property type="protein sequence ID" value="MFC5454681.1"/>
    <property type="molecule type" value="Genomic_DNA"/>
</dbReference>
<feature type="domain" description="Protein kinase" evidence="7">
    <location>
        <begin position="54"/>
        <end position="335"/>
    </location>
</feature>
<sequence>MDSPTPPNDPFHGLNPADLMAAAAMPTDGGADTLPLSRAELPSVAEIAAAFPDLEILDLIGHGGMSAVFKARQPRLDRIVALKVLPKSLAATPGFAERFTREGRVLARLSHTGIVTVHDFGESGGFCYLIMEYVDGVNLRQAMRAGRFTPEQALGIVPVMCEALQYAHSQGVLHRDIKPENILLDAQGRVKIVDFGIAKILDENGGDEMMLTQSGARLGTAPYMAPEQIEKPATVDHRADIYSLGVVFYEMLTGELPLGRFAAPSEKAAVNGGMDEIVFRALAKERERRQQSAGEFKTQIEGVAAMPPQMRRSLAWQFQSFEYKTRRTLFGMPLLHVTSGIDPTTGRKRTARGFFAFGDRAVGVVAFGGNARGLFACGGLAVGVVAVGGMSLGLVSWGGLALAWLLAYGGIGVGFFAAGGMALGWEGVGGLVACVHGYGGQVYAFAMGMGAQVHAPYVADNLALMPGPLQWLVKMTRVTGPFVTWIWLPLMLPSVFMPWWARRQLEYEACGGAQRATSWYERPSRVLWFLPASLLLLLALVCLTRQWFHAGAAGVTAQIIIATSVETAGLLVAALSLPLWLRLVPMNSLYGVRLPSTFASDQRWYDVNAVCGRHLFCWSFTIIAAGIAGFYQLPRHQDAYAWAATALTLVAVAAPIVSTLVWMRRHPVGLPAIKPHRLVRNIEVAIPIIVLMFFIRAFIGASYSVPPGKAFGIASRSSWLASKLNTGFAPGELVVYEHESGQTWLARVVAVEPKGLHLKRDGRPEEFSMPWDKIIGKMLFPYWPREAWKAGADVWPEAPDAALPPVVEGTAHALDQKPVLRFVRLQRNQQSWEWPLYSPEGKPLDDEESRRLVTASSGDSMCSAGAEDCWLQMWFEHPDFDPYSAVGVEISDASGLPIKDRDGSLMGPGNGLAGRNYPLMGYVLSPGRIGRLPSEVQITLRYAIGPWQLGNVIPSTWQGAGWLGKDCMLAGPGDDSRHLAFVSWSMGSYDTLYDAVARLKNGGSTGSLDLSWAGNGGNIVQRRSFRVSLSEVESFQFRSRKIQSVTFTHVKIPPLP</sequence>
<dbReference type="SUPFAM" id="SSF56112">
    <property type="entry name" value="Protein kinase-like (PK-like)"/>
    <property type="match status" value="1"/>
</dbReference>
<dbReference type="GO" id="GO:0016301">
    <property type="term" value="F:kinase activity"/>
    <property type="evidence" value="ECO:0007669"/>
    <property type="project" value="UniProtKB-KW"/>
</dbReference>
<feature type="transmembrane region" description="Helical" evidence="6">
    <location>
        <begin position="684"/>
        <end position="705"/>
    </location>
</feature>
<accession>A0ABW0KQ49</accession>
<comment type="caution">
    <text evidence="8">The sequence shown here is derived from an EMBL/GenBank/DDBJ whole genome shotgun (WGS) entry which is preliminary data.</text>
</comment>
<dbReference type="CDD" id="cd14014">
    <property type="entry name" value="STKc_PknB_like"/>
    <property type="match status" value="1"/>
</dbReference>
<keyword evidence="4 5" id="KW-0067">ATP-binding</keyword>
<evidence type="ECO:0000256" key="2">
    <source>
        <dbReference type="ARBA" id="ARBA00022741"/>
    </source>
</evidence>
<feature type="transmembrane region" description="Helical" evidence="6">
    <location>
        <begin position="526"/>
        <end position="547"/>
    </location>
</feature>
<dbReference type="PANTHER" id="PTHR43289:SF6">
    <property type="entry name" value="SERINE_THREONINE-PROTEIN KINASE NEKL-3"/>
    <property type="match status" value="1"/>
</dbReference>
<protein>
    <submittedName>
        <fullName evidence="8">Protein kinase</fullName>
    </submittedName>
</protein>
<keyword evidence="1" id="KW-0808">Transferase</keyword>
<feature type="transmembrane region" description="Helical" evidence="6">
    <location>
        <begin position="482"/>
        <end position="501"/>
    </location>
</feature>
<evidence type="ECO:0000313" key="9">
    <source>
        <dbReference type="Proteomes" id="UP001596052"/>
    </source>
</evidence>
<organism evidence="8 9">
    <name type="scientific">Prosthecobacter fluviatilis</name>
    <dbReference type="NCBI Taxonomy" id="445931"/>
    <lineage>
        <taxon>Bacteria</taxon>
        <taxon>Pseudomonadati</taxon>
        <taxon>Verrucomicrobiota</taxon>
        <taxon>Verrucomicrobiia</taxon>
        <taxon>Verrucomicrobiales</taxon>
        <taxon>Verrucomicrobiaceae</taxon>
        <taxon>Prosthecobacter</taxon>
    </lineage>
</organism>
<dbReference type="PANTHER" id="PTHR43289">
    <property type="entry name" value="MITOGEN-ACTIVATED PROTEIN KINASE KINASE KINASE 20-RELATED"/>
    <property type="match status" value="1"/>
</dbReference>
<dbReference type="PROSITE" id="PS50011">
    <property type="entry name" value="PROTEIN_KINASE_DOM"/>
    <property type="match status" value="1"/>
</dbReference>
<evidence type="ECO:0000313" key="8">
    <source>
        <dbReference type="EMBL" id="MFC5454681.1"/>
    </source>
</evidence>
<dbReference type="PROSITE" id="PS00107">
    <property type="entry name" value="PROTEIN_KINASE_ATP"/>
    <property type="match status" value="1"/>
</dbReference>
<dbReference type="SMART" id="SM00220">
    <property type="entry name" value="S_TKc"/>
    <property type="match status" value="1"/>
</dbReference>
<dbReference type="Gene3D" id="1.10.510.10">
    <property type="entry name" value="Transferase(Phosphotransferase) domain 1"/>
    <property type="match status" value="1"/>
</dbReference>
<keyword evidence="6" id="KW-0812">Transmembrane</keyword>
<dbReference type="RefSeq" id="WP_377165006.1">
    <property type="nucleotide sequence ID" value="NZ_JBHSMQ010000002.1"/>
</dbReference>
<keyword evidence="2 5" id="KW-0547">Nucleotide-binding</keyword>
<name>A0ABW0KQ49_9BACT</name>
<evidence type="ECO:0000256" key="1">
    <source>
        <dbReference type="ARBA" id="ARBA00022679"/>
    </source>
</evidence>
<feature type="transmembrane region" description="Helical" evidence="6">
    <location>
        <begin position="373"/>
        <end position="395"/>
    </location>
</feature>
<evidence type="ECO:0000256" key="4">
    <source>
        <dbReference type="ARBA" id="ARBA00022840"/>
    </source>
</evidence>
<dbReference type="InterPro" id="IPR008271">
    <property type="entry name" value="Ser/Thr_kinase_AS"/>
</dbReference>
<gene>
    <name evidence="8" type="ORF">ACFQDI_07455</name>
</gene>
<proteinExistence type="predicted"/>
<evidence type="ECO:0000259" key="7">
    <source>
        <dbReference type="PROSITE" id="PS50011"/>
    </source>
</evidence>
<dbReference type="InterPro" id="IPR000719">
    <property type="entry name" value="Prot_kinase_dom"/>
</dbReference>
<keyword evidence="3 8" id="KW-0418">Kinase</keyword>
<dbReference type="Pfam" id="PF13630">
    <property type="entry name" value="SdpI"/>
    <property type="match status" value="1"/>
</dbReference>
<feature type="transmembrane region" description="Helical" evidence="6">
    <location>
        <begin position="615"/>
        <end position="633"/>
    </location>
</feature>
<evidence type="ECO:0000256" key="5">
    <source>
        <dbReference type="PROSITE-ProRule" id="PRU10141"/>
    </source>
</evidence>
<feature type="transmembrane region" description="Helical" evidence="6">
    <location>
        <begin position="639"/>
        <end position="663"/>
    </location>
</feature>
<dbReference type="Pfam" id="PF00069">
    <property type="entry name" value="Pkinase"/>
    <property type="match status" value="1"/>
</dbReference>
<dbReference type="InterPro" id="IPR025962">
    <property type="entry name" value="SdpI/YhfL"/>
</dbReference>
<reference evidence="9" key="1">
    <citation type="journal article" date="2019" name="Int. J. Syst. Evol. Microbiol.">
        <title>The Global Catalogue of Microorganisms (GCM) 10K type strain sequencing project: providing services to taxonomists for standard genome sequencing and annotation.</title>
        <authorList>
            <consortium name="The Broad Institute Genomics Platform"/>
            <consortium name="The Broad Institute Genome Sequencing Center for Infectious Disease"/>
            <person name="Wu L."/>
            <person name="Ma J."/>
        </authorList>
    </citation>
    <scope>NUCLEOTIDE SEQUENCE [LARGE SCALE GENOMIC DNA]</scope>
    <source>
        <strain evidence="9">CGMCC 4.1469</strain>
    </source>
</reference>
<keyword evidence="6" id="KW-0472">Membrane</keyword>